<comment type="similarity">
    <text evidence="1">Belongs to the AHA1 family.</text>
</comment>
<dbReference type="Pfam" id="PF08327">
    <property type="entry name" value="AHSA1"/>
    <property type="match status" value="1"/>
</dbReference>
<dbReference type="CDD" id="cd07814">
    <property type="entry name" value="SRPBCC_CalC_Aha1-like"/>
    <property type="match status" value="1"/>
</dbReference>
<dbReference type="OrthoDB" id="9805228at2"/>
<feature type="domain" description="Activator of Hsp90 ATPase homologue 1/2-like C-terminal" evidence="2">
    <location>
        <begin position="13"/>
        <end position="153"/>
    </location>
</feature>
<dbReference type="InterPro" id="IPR013538">
    <property type="entry name" value="ASHA1/2-like_C"/>
</dbReference>
<reference evidence="3 4" key="1">
    <citation type="submission" date="2017-07" db="EMBL/GenBank/DDBJ databases">
        <title>Leptospira spp. isolated from tropical soils.</title>
        <authorList>
            <person name="Thibeaux R."/>
            <person name="Iraola G."/>
            <person name="Ferres I."/>
            <person name="Bierque E."/>
            <person name="Girault D."/>
            <person name="Soupe-Gilbert M.-E."/>
            <person name="Picardeau M."/>
            <person name="Goarant C."/>
        </authorList>
    </citation>
    <scope>NUCLEOTIDE SEQUENCE [LARGE SCALE GENOMIC DNA]</scope>
    <source>
        <strain evidence="3 4">FH2-B-A1</strain>
    </source>
</reference>
<dbReference type="AlphaFoldDB" id="A0A2N0AID3"/>
<dbReference type="RefSeq" id="WP_100744678.1">
    <property type="nucleotide sequence ID" value="NZ_NPDW01000002.1"/>
</dbReference>
<evidence type="ECO:0000256" key="1">
    <source>
        <dbReference type="ARBA" id="ARBA00006817"/>
    </source>
</evidence>
<dbReference type="EMBL" id="NPDX01000003">
    <property type="protein sequence ID" value="PJZ84037.1"/>
    <property type="molecule type" value="Genomic_DNA"/>
</dbReference>
<sequence>MNPKVLKIEKKINADPSKLFRAWLNAEDFANWFLSGDGIGIESVSMDSKPGGKFLINMSLDGKILPHEGEYITIEEPTKLVFTWRSQATENRDTLVTITFIEIKDGSTENTKGSKPKIQTLVTLIQEELITDIQIKMHNHGWTSILEGLEQWLGEKQKD</sequence>
<organism evidence="3 4">
    <name type="scientific">Leptospira harrisiae</name>
    <dbReference type="NCBI Taxonomy" id="2023189"/>
    <lineage>
        <taxon>Bacteria</taxon>
        <taxon>Pseudomonadati</taxon>
        <taxon>Spirochaetota</taxon>
        <taxon>Spirochaetia</taxon>
        <taxon>Leptospirales</taxon>
        <taxon>Leptospiraceae</taxon>
        <taxon>Leptospira</taxon>
    </lineage>
</organism>
<dbReference type="InterPro" id="IPR023393">
    <property type="entry name" value="START-like_dom_sf"/>
</dbReference>
<dbReference type="SUPFAM" id="SSF55961">
    <property type="entry name" value="Bet v1-like"/>
    <property type="match status" value="1"/>
</dbReference>
<gene>
    <name evidence="3" type="ORF">CH364_11815</name>
</gene>
<keyword evidence="4" id="KW-1185">Reference proteome</keyword>
<name>A0A2N0AID3_9LEPT</name>
<evidence type="ECO:0000313" key="4">
    <source>
        <dbReference type="Proteomes" id="UP000232145"/>
    </source>
</evidence>
<proteinExistence type="inferred from homology"/>
<dbReference type="Gene3D" id="3.30.530.20">
    <property type="match status" value="1"/>
</dbReference>
<dbReference type="Proteomes" id="UP000232145">
    <property type="component" value="Unassembled WGS sequence"/>
</dbReference>
<comment type="caution">
    <text evidence="3">The sequence shown here is derived from an EMBL/GenBank/DDBJ whole genome shotgun (WGS) entry which is preliminary data.</text>
</comment>
<evidence type="ECO:0000313" key="3">
    <source>
        <dbReference type="EMBL" id="PJZ84037.1"/>
    </source>
</evidence>
<protein>
    <submittedName>
        <fullName evidence="3">ATPase</fullName>
    </submittedName>
</protein>
<accession>A0A2N0AID3</accession>
<evidence type="ECO:0000259" key="2">
    <source>
        <dbReference type="Pfam" id="PF08327"/>
    </source>
</evidence>